<evidence type="ECO:0000313" key="2">
    <source>
        <dbReference type="EMBL" id="KAK6531983.1"/>
    </source>
</evidence>
<organism evidence="2 3">
    <name type="scientific">Orbilia ellipsospora</name>
    <dbReference type="NCBI Taxonomy" id="2528407"/>
    <lineage>
        <taxon>Eukaryota</taxon>
        <taxon>Fungi</taxon>
        <taxon>Dikarya</taxon>
        <taxon>Ascomycota</taxon>
        <taxon>Pezizomycotina</taxon>
        <taxon>Orbiliomycetes</taxon>
        <taxon>Orbiliales</taxon>
        <taxon>Orbiliaceae</taxon>
        <taxon>Orbilia</taxon>
    </lineage>
</organism>
<dbReference type="Pfam" id="PF00646">
    <property type="entry name" value="F-box"/>
    <property type="match status" value="1"/>
</dbReference>
<proteinExistence type="predicted"/>
<gene>
    <name evidence="2" type="ORF">TWF694_003146</name>
</gene>
<dbReference type="InterPro" id="IPR036047">
    <property type="entry name" value="F-box-like_dom_sf"/>
</dbReference>
<dbReference type="EMBL" id="JAVHJO010000012">
    <property type="protein sequence ID" value="KAK6531983.1"/>
    <property type="molecule type" value="Genomic_DNA"/>
</dbReference>
<dbReference type="Proteomes" id="UP001365542">
    <property type="component" value="Unassembled WGS sequence"/>
</dbReference>
<name>A0AAV9X6S5_9PEZI</name>
<reference evidence="2 3" key="1">
    <citation type="submission" date="2019-10" db="EMBL/GenBank/DDBJ databases">
        <authorList>
            <person name="Palmer J.M."/>
        </authorList>
    </citation>
    <scope>NUCLEOTIDE SEQUENCE [LARGE SCALE GENOMIC DNA]</scope>
    <source>
        <strain evidence="2 3">TWF694</strain>
    </source>
</reference>
<keyword evidence="3" id="KW-1185">Reference proteome</keyword>
<dbReference type="SUPFAM" id="SSF81383">
    <property type="entry name" value="F-box domain"/>
    <property type="match status" value="1"/>
</dbReference>
<dbReference type="AlphaFoldDB" id="A0AAV9X6S5"/>
<feature type="domain" description="F-box" evidence="1">
    <location>
        <begin position="2"/>
        <end position="53"/>
    </location>
</feature>
<dbReference type="InterPro" id="IPR001810">
    <property type="entry name" value="F-box_dom"/>
</dbReference>
<sequence length="239" mass="26804">MASAILNLPVELQIEILSHLPFDSQILASKTCTLWNRILNTAQPSSVEVIKRYTPDQNYGTWQQFIHVHKFLTDKTSLTCTATGDTVHTFQFHVYNAIYFGVRSSSLTIPDLVATVDITDSIFLDDPLIFGSQGINSMGEDVLGSSICLDKRGDKWATGFNLYLSPGTTVRQVFETAAKAVSDDKVGKLRGLLRNRARKWVNKRCLMNDGVVYQISMRPRVYYHRDTVGMCLEMVASLS</sequence>
<dbReference type="PROSITE" id="PS50181">
    <property type="entry name" value="FBOX"/>
    <property type="match status" value="1"/>
</dbReference>
<evidence type="ECO:0000259" key="1">
    <source>
        <dbReference type="PROSITE" id="PS50181"/>
    </source>
</evidence>
<evidence type="ECO:0000313" key="3">
    <source>
        <dbReference type="Proteomes" id="UP001365542"/>
    </source>
</evidence>
<protein>
    <recommendedName>
        <fullName evidence="1">F-box domain-containing protein</fullName>
    </recommendedName>
</protein>
<comment type="caution">
    <text evidence="2">The sequence shown here is derived from an EMBL/GenBank/DDBJ whole genome shotgun (WGS) entry which is preliminary data.</text>
</comment>
<accession>A0AAV9X6S5</accession>
<dbReference type="Gene3D" id="1.20.1280.50">
    <property type="match status" value="1"/>
</dbReference>